<dbReference type="Proteomes" id="UP000201076">
    <property type="component" value="Segment"/>
</dbReference>
<sequence length="37" mass="4288">MPCMTDRREGSINYATLRSFTYVTSLRYALCSTMQYG</sequence>
<dbReference type="EMBL" id="KT367886">
    <property type="protein sequence ID" value="ALJ98098.1"/>
    <property type="molecule type" value="Genomic_DNA"/>
</dbReference>
<protein>
    <submittedName>
        <fullName evidence="1">Uncharacterized protein</fullName>
    </submittedName>
</protein>
<organism evidence="1 2">
    <name type="scientific">Klebsiella phage Kp2</name>
    <dbReference type="NCBI Taxonomy" id="1701805"/>
    <lineage>
        <taxon>Viruses</taxon>
        <taxon>Duplodnaviria</taxon>
        <taxon>Heunggongvirae</taxon>
        <taxon>Uroviricota</taxon>
        <taxon>Caudoviricetes</taxon>
        <taxon>Autographivirales</taxon>
        <taxon>Autoscriptoviridae</taxon>
        <taxon>Slopekvirinae</taxon>
        <taxon>Drulisvirus</taxon>
        <taxon>Drulisvirus Kp2</taxon>
    </lineage>
</organism>
<proteinExistence type="predicted"/>
<dbReference type="RefSeq" id="YP_009188311.1">
    <property type="nucleotide sequence ID" value="NC_028664.1"/>
</dbReference>
<reference evidence="1 2" key="1">
    <citation type="submission" date="2015-08" db="EMBL/GenBank/DDBJ databases">
        <title>Sequencing and annotation of the genomes of new Klebsiella pneumoniae bacteriophages.</title>
        <authorList>
            <person name="Alvez F."/>
            <person name="Que Y.A."/>
            <person name="Mamin A."/>
            <person name="Resch G."/>
        </authorList>
    </citation>
    <scope>NUCLEOTIDE SEQUENCE [LARGE SCALE GENOMIC DNA]</scope>
</reference>
<name>A0A0P0I3Q2_9CAUD</name>
<dbReference type="GeneID" id="26517244"/>
<accession>A0A0P0I3Q2</accession>
<keyword evidence="2" id="KW-1185">Reference proteome</keyword>
<dbReference type="KEGG" id="vg:26517244"/>
<evidence type="ECO:0000313" key="2">
    <source>
        <dbReference type="Proteomes" id="UP000201076"/>
    </source>
</evidence>
<evidence type="ECO:0000313" key="1">
    <source>
        <dbReference type="EMBL" id="ALJ98098.1"/>
    </source>
</evidence>